<keyword evidence="9" id="KW-1185">Reference proteome</keyword>
<dbReference type="CDD" id="cd14014">
    <property type="entry name" value="STKc_PknB_like"/>
    <property type="match status" value="1"/>
</dbReference>
<keyword evidence="1" id="KW-0808">Transferase</keyword>
<dbReference type="Pfam" id="PF13424">
    <property type="entry name" value="TPR_12"/>
    <property type="match status" value="1"/>
</dbReference>
<dbReference type="Proteomes" id="UP001364472">
    <property type="component" value="Unassembled WGS sequence"/>
</dbReference>
<keyword evidence="6" id="KW-0812">Transmembrane</keyword>
<keyword evidence="4 5" id="KW-0067">ATP-binding</keyword>
<dbReference type="InterPro" id="IPR008271">
    <property type="entry name" value="Ser/Thr_kinase_AS"/>
</dbReference>
<dbReference type="Gene3D" id="1.10.510.10">
    <property type="entry name" value="Transferase(Phosphotransferase) domain 1"/>
    <property type="match status" value="1"/>
</dbReference>
<dbReference type="GO" id="GO:0004674">
    <property type="term" value="F:protein serine/threonine kinase activity"/>
    <property type="evidence" value="ECO:0007669"/>
    <property type="project" value="TreeGrafter"/>
</dbReference>
<dbReference type="SMART" id="SM00220">
    <property type="entry name" value="S_TKc"/>
    <property type="match status" value="1"/>
</dbReference>
<dbReference type="RefSeq" id="WP_337334164.1">
    <property type="nucleotide sequence ID" value="NZ_JBBDHC010000002.1"/>
</dbReference>
<dbReference type="SUPFAM" id="SSF48452">
    <property type="entry name" value="TPR-like"/>
    <property type="match status" value="3"/>
</dbReference>
<keyword evidence="6" id="KW-1133">Transmembrane helix</keyword>
<comment type="caution">
    <text evidence="8">The sequence shown here is derived from an EMBL/GenBank/DDBJ whole genome shotgun (WGS) entry which is preliminary data.</text>
</comment>
<evidence type="ECO:0000313" key="9">
    <source>
        <dbReference type="Proteomes" id="UP001364472"/>
    </source>
</evidence>
<keyword evidence="3" id="KW-0418">Kinase</keyword>
<gene>
    <name evidence="8" type="ORF">WB794_01980</name>
</gene>
<keyword evidence="2 5" id="KW-0547">Nucleotide-binding</keyword>
<dbReference type="Pfam" id="PF00069">
    <property type="entry name" value="Pkinase"/>
    <property type="match status" value="1"/>
</dbReference>
<dbReference type="PANTHER" id="PTHR43289">
    <property type="entry name" value="MITOGEN-ACTIVATED PROTEIN KINASE KINASE KINASE 20-RELATED"/>
    <property type="match status" value="1"/>
</dbReference>
<proteinExistence type="predicted"/>
<evidence type="ECO:0000256" key="1">
    <source>
        <dbReference type="ARBA" id="ARBA00022679"/>
    </source>
</evidence>
<evidence type="ECO:0000313" key="8">
    <source>
        <dbReference type="EMBL" id="MEJ1248448.1"/>
    </source>
</evidence>
<dbReference type="AlphaFoldDB" id="A0AAW9R2N9"/>
<dbReference type="InterPro" id="IPR011009">
    <property type="entry name" value="Kinase-like_dom_sf"/>
</dbReference>
<dbReference type="Gene3D" id="3.30.200.20">
    <property type="entry name" value="Phosphorylase Kinase, domain 1"/>
    <property type="match status" value="1"/>
</dbReference>
<evidence type="ECO:0000256" key="3">
    <source>
        <dbReference type="ARBA" id="ARBA00022777"/>
    </source>
</evidence>
<dbReference type="GO" id="GO:0005524">
    <property type="term" value="F:ATP binding"/>
    <property type="evidence" value="ECO:0007669"/>
    <property type="project" value="UniProtKB-UniRule"/>
</dbReference>
<dbReference type="PROSITE" id="PS50011">
    <property type="entry name" value="PROTEIN_KINASE_DOM"/>
    <property type="match status" value="1"/>
</dbReference>
<dbReference type="Pfam" id="PF13181">
    <property type="entry name" value="TPR_8"/>
    <property type="match status" value="1"/>
</dbReference>
<dbReference type="PROSITE" id="PS00108">
    <property type="entry name" value="PROTEIN_KINASE_ST"/>
    <property type="match status" value="1"/>
</dbReference>
<feature type="transmembrane region" description="Helical" evidence="6">
    <location>
        <begin position="382"/>
        <end position="405"/>
    </location>
</feature>
<dbReference type="InterPro" id="IPR000719">
    <property type="entry name" value="Prot_kinase_dom"/>
</dbReference>
<feature type="domain" description="Protein kinase" evidence="7">
    <location>
        <begin position="83"/>
        <end position="357"/>
    </location>
</feature>
<keyword evidence="6" id="KW-0472">Membrane</keyword>
<evidence type="ECO:0000256" key="5">
    <source>
        <dbReference type="PROSITE-ProRule" id="PRU10141"/>
    </source>
</evidence>
<sequence length="822" mass="89603">MSTAIRWQRLQDLFHAACELPADARDAFARSSASDDPLLLDELLRMLDIESQATHRMRKPAVSVMELLASNATLPPGTRFGPWAIDEPLGHGGMGAVYLAHRADGAYQRQVALKLIDRIGLDSQQRAFFEVERQMLAQMRHPVIALIHDAGTDADDRPWLVMEYIEGEPISRYCENHALPLRERLALFLRVCDGVQHAHQKGVVHRDIKPANVLVEEVDGIARPRIIDFGIAAGIGGTAQAAGTPGYMSPEQRDPNGRCDSRCDVYALGALLYELMAGERPPAENAGPDAPTPSHRLATIPDDTLRAHARQCGSTPAALLSTLRSDLDWIVRKAMAEDPEQRYASVALLAEDLGRYLDGYPVNAAPPRRAQAVRKFIRRHRIGTVAAATVLLALVCGLVATTWALQRAEREATRARVTSDFLGSVLSSVDPDFARDLDPTLMLRVLDDAARRTAVELAEDPEGRLAVELVIAESYTGIGQPRKAIPQLQAAREQVNARFGSDSHEALLVAQRLGSALVDAGQYAESEAVLREAIDVASRDPRRTGPTLEADLRSRLSWTLRQRSQMEEAMVQAQRAYDALEARVPENHPQLLDAGLRLSILLSDAGKYDEAIALLQEMIARRAEDLGIDHPRVLNMRLSLSVFHLQKRDYAGAETILKAMLEPVASQFGADSPTLAMVHGNLGGALRQQGGVARIAEAGPHYRFAYEHSLRHNGPDAPMTVIVRGNHANWLRDNGQAQESRDELLAVLALAETVFGPETSATAETLRGLGLSQIALGDLAAARASLERSLAIHITLFGNADGPLARIRESIAKLEAAEAAAP</sequence>
<dbReference type="InterPro" id="IPR019734">
    <property type="entry name" value="TPR_rpt"/>
</dbReference>
<organism evidence="8 9">
    <name type="scientific">Denitratimonas tolerans</name>
    <dbReference type="NCBI Taxonomy" id="1338420"/>
    <lineage>
        <taxon>Bacteria</taxon>
        <taxon>Pseudomonadati</taxon>
        <taxon>Pseudomonadota</taxon>
        <taxon>Gammaproteobacteria</taxon>
        <taxon>Lysobacterales</taxon>
        <taxon>Lysobacteraceae</taxon>
        <taxon>Denitratimonas</taxon>
    </lineage>
</organism>
<accession>A0AAW9R2N9</accession>
<dbReference type="Gene3D" id="1.25.40.10">
    <property type="entry name" value="Tetratricopeptide repeat domain"/>
    <property type="match status" value="2"/>
</dbReference>
<dbReference type="EMBL" id="JBBDHC010000002">
    <property type="protein sequence ID" value="MEJ1248448.1"/>
    <property type="molecule type" value="Genomic_DNA"/>
</dbReference>
<evidence type="ECO:0000259" key="7">
    <source>
        <dbReference type="PROSITE" id="PS50011"/>
    </source>
</evidence>
<dbReference type="SUPFAM" id="SSF56112">
    <property type="entry name" value="Protein kinase-like (PK-like)"/>
    <property type="match status" value="1"/>
</dbReference>
<dbReference type="InterPro" id="IPR011990">
    <property type="entry name" value="TPR-like_helical_dom_sf"/>
</dbReference>
<dbReference type="PANTHER" id="PTHR43289:SF6">
    <property type="entry name" value="SERINE_THREONINE-PROTEIN KINASE NEKL-3"/>
    <property type="match status" value="1"/>
</dbReference>
<dbReference type="PROSITE" id="PS00107">
    <property type="entry name" value="PROTEIN_KINASE_ATP"/>
    <property type="match status" value="1"/>
</dbReference>
<name>A0AAW9R2N9_9GAMM</name>
<protein>
    <submittedName>
        <fullName evidence="8">Tetratricopeptide repeat protein</fullName>
    </submittedName>
</protein>
<reference evidence="8 9" key="1">
    <citation type="journal article" date="2016" name="Antonie Van Leeuwenhoek">
        <title>Denitratimonas tolerans gen. nov., sp. nov., a denitrifying bacterium isolated from a bioreactor for tannery wastewater treatment.</title>
        <authorList>
            <person name="Han S.I."/>
            <person name="Kim J.O."/>
            <person name="Lee Y.R."/>
            <person name="Ekpeghere K.I."/>
            <person name="Koh S.C."/>
            <person name="Whang K.S."/>
        </authorList>
    </citation>
    <scope>NUCLEOTIDE SEQUENCE [LARGE SCALE GENOMIC DNA]</scope>
    <source>
        <strain evidence="8 9">KACC 17565</strain>
    </source>
</reference>
<feature type="binding site" evidence="5">
    <location>
        <position position="114"/>
    </location>
    <ligand>
        <name>ATP</name>
        <dbReference type="ChEBI" id="CHEBI:30616"/>
    </ligand>
</feature>
<dbReference type="InterPro" id="IPR017441">
    <property type="entry name" value="Protein_kinase_ATP_BS"/>
</dbReference>
<evidence type="ECO:0000256" key="4">
    <source>
        <dbReference type="ARBA" id="ARBA00022840"/>
    </source>
</evidence>
<evidence type="ECO:0000256" key="2">
    <source>
        <dbReference type="ARBA" id="ARBA00022741"/>
    </source>
</evidence>
<evidence type="ECO:0000256" key="6">
    <source>
        <dbReference type="SAM" id="Phobius"/>
    </source>
</evidence>
<dbReference type="Pfam" id="PF13374">
    <property type="entry name" value="TPR_10"/>
    <property type="match status" value="1"/>
</dbReference>